<dbReference type="CDD" id="cd12151">
    <property type="entry name" value="F1-ATPase_gamma"/>
    <property type="match status" value="1"/>
</dbReference>
<name>A0A9P0L1L8_ACAOB</name>
<dbReference type="GO" id="GO:0005743">
    <property type="term" value="C:mitochondrial inner membrane"/>
    <property type="evidence" value="ECO:0007669"/>
    <property type="project" value="UniProtKB-SubCell"/>
</dbReference>
<dbReference type="OrthoDB" id="239812at2759"/>
<evidence type="ECO:0000256" key="7">
    <source>
        <dbReference type="ARBA" id="ARBA00023128"/>
    </source>
</evidence>
<keyword evidence="8" id="KW-0472">Membrane</keyword>
<keyword evidence="4 11" id="KW-0375">Hydrogen ion transport</keyword>
<gene>
    <name evidence="12" type="ORF">ACAOBT_LOCUS17675</name>
</gene>
<dbReference type="Gene3D" id="3.40.1380.10">
    <property type="match status" value="1"/>
</dbReference>
<dbReference type="PANTHER" id="PTHR11693:SF22">
    <property type="entry name" value="ATP SYNTHASE SUBUNIT GAMMA, MITOCHONDRIAL"/>
    <property type="match status" value="1"/>
</dbReference>
<organism evidence="12 13">
    <name type="scientific">Acanthoscelides obtectus</name>
    <name type="common">Bean weevil</name>
    <name type="synonym">Bruchus obtectus</name>
    <dbReference type="NCBI Taxonomy" id="200917"/>
    <lineage>
        <taxon>Eukaryota</taxon>
        <taxon>Metazoa</taxon>
        <taxon>Ecdysozoa</taxon>
        <taxon>Arthropoda</taxon>
        <taxon>Hexapoda</taxon>
        <taxon>Insecta</taxon>
        <taxon>Pterygota</taxon>
        <taxon>Neoptera</taxon>
        <taxon>Endopterygota</taxon>
        <taxon>Coleoptera</taxon>
        <taxon>Polyphaga</taxon>
        <taxon>Cucujiformia</taxon>
        <taxon>Chrysomeloidea</taxon>
        <taxon>Chrysomelidae</taxon>
        <taxon>Bruchinae</taxon>
        <taxon>Bruchini</taxon>
        <taxon>Acanthoscelides</taxon>
    </lineage>
</organism>
<dbReference type="InterPro" id="IPR035968">
    <property type="entry name" value="ATP_synth_F1_ATPase_gsu"/>
</dbReference>
<keyword evidence="13" id="KW-1185">Reference proteome</keyword>
<dbReference type="NCBIfam" id="TIGR01146">
    <property type="entry name" value="ATPsyn_F1gamma"/>
    <property type="match status" value="1"/>
</dbReference>
<dbReference type="Proteomes" id="UP001152888">
    <property type="component" value="Unassembled WGS sequence"/>
</dbReference>
<evidence type="ECO:0000256" key="9">
    <source>
        <dbReference type="ARBA" id="ARBA00023196"/>
    </source>
</evidence>
<dbReference type="Pfam" id="PF00231">
    <property type="entry name" value="ATP-synt"/>
    <property type="match status" value="1"/>
</dbReference>
<dbReference type="FunFam" id="3.40.1380.10:FF:000003">
    <property type="entry name" value="ATP synthase subunit gamma"/>
    <property type="match status" value="1"/>
</dbReference>
<keyword evidence="10 11" id="KW-0066">ATP synthesis</keyword>
<comment type="subunit">
    <text evidence="11">F-type ATPases have 2 components, CF(1) - the catalytic core - and CF(0) - the membrane proton channel. CF(1) and CF(0) have multiple subunits.</text>
</comment>
<accession>A0A9P0L1L8</accession>
<dbReference type="GO" id="GO:0046933">
    <property type="term" value="F:proton-transporting ATP synthase activity, rotational mechanism"/>
    <property type="evidence" value="ECO:0007669"/>
    <property type="project" value="InterPro"/>
</dbReference>
<keyword evidence="6 11" id="KW-0406">Ion transport</keyword>
<protein>
    <recommendedName>
        <fullName evidence="11">ATP synthase subunit gamma</fullName>
    </recommendedName>
</protein>
<dbReference type="PRINTS" id="PR00126">
    <property type="entry name" value="ATPASEGAMMA"/>
</dbReference>
<keyword evidence="7" id="KW-0496">Mitochondrion</keyword>
<dbReference type="EMBL" id="CAKOFQ010007011">
    <property type="protein sequence ID" value="CAH1987115.1"/>
    <property type="molecule type" value="Genomic_DNA"/>
</dbReference>
<dbReference type="InterPro" id="IPR000131">
    <property type="entry name" value="ATP_synth_F1_gsu"/>
</dbReference>
<dbReference type="FunFam" id="1.10.287.80:FF:000007">
    <property type="entry name" value="ATP synthase gamma chain"/>
    <property type="match status" value="1"/>
</dbReference>
<dbReference type="PIRSF" id="PIRSF039089">
    <property type="entry name" value="ATP_synthase_gamma"/>
    <property type="match status" value="1"/>
</dbReference>
<evidence type="ECO:0000313" key="13">
    <source>
        <dbReference type="Proteomes" id="UP001152888"/>
    </source>
</evidence>
<sequence length="297" mass="32579">MFVRFGAFGKLPAAITQNAVVDQQQRGMATLKAISIRLKSVKNIQKITQSMKMVSAAKYSRAERELKAVRPIGSGAQQFYEKAEVEATTDVPQKLVIAITSDRGLCGACHTSVSRHIRNELNKDGENIKVVCVGDKSRGILQRLYGKNIIMACNEIGRLPPTFIDASKLADAILKSEYKFGSGEIVYNKFKSVVSYSTSTMPVFSLQSVTAAPKLSVYDSLDDEVIQSYLEFSLASLLFYAMKEGACSEQSSRMTAMDNASKNAGEMIDKLTLTFNRTRQAVITRELIEIISGASAL</sequence>
<comment type="subcellular location">
    <subcellularLocation>
        <location evidence="1">Mitochondrion inner membrane</location>
        <topology evidence="1">Peripheral membrane protein</topology>
    </subcellularLocation>
</comment>
<reference evidence="12" key="1">
    <citation type="submission" date="2022-03" db="EMBL/GenBank/DDBJ databases">
        <authorList>
            <person name="Sayadi A."/>
        </authorList>
    </citation>
    <scope>NUCLEOTIDE SEQUENCE</scope>
</reference>
<evidence type="ECO:0000256" key="3">
    <source>
        <dbReference type="ARBA" id="ARBA00022448"/>
    </source>
</evidence>
<proteinExistence type="inferred from homology"/>
<dbReference type="PANTHER" id="PTHR11693">
    <property type="entry name" value="ATP SYNTHASE GAMMA CHAIN"/>
    <property type="match status" value="1"/>
</dbReference>
<dbReference type="AlphaFoldDB" id="A0A9P0L1L8"/>
<evidence type="ECO:0000256" key="5">
    <source>
        <dbReference type="ARBA" id="ARBA00022792"/>
    </source>
</evidence>
<dbReference type="PROSITE" id="PS00153">
    <property type="entry name" value="ATPASE_GAMMA"/>
    <property type="match status" value="1"/>
</dbReference>
<keyword evidence="5" id="KW-0999">Mitochondrion inner membrane</keyword>
<dbReference type="Gene3D" id="1.10.287.80">
    <property type="entry name" value="ATP synthase, gamma subunit, helix hairpin domain"/>
    <property type="match status" value="1"/>
</dbReference>
<evidence type="ECO:0000256" key="1">
    <source>
        <dbReference type="ARBA" id="ARBA00004637"/>
    </source>
</evidence>
<evidence type="ECO:0000256" key="6">
    <source>
        <dbReference type="ARBA" id="ARBA00023065"/>
    </source>
</evidence>
<keyword evidence="3 11" id="KW-0813">Transport</keyword>
<comment type="similarity">
    <text evidence="2 11">Belongs to the ATPase gamma chain family.</text>
</comment>
<evidence type="ECO:0000256" key="10">
    <source>
        <dbReference type="ARBA" id="ARBA00023310"/>
    </source>
</evidence>
<dbReference type="SUPFAM" id="SSF52943">
    <property type="entry name" value="ATP synthase (F1-ATPase), gamma subunit"/>
    <property type="match status" value="1"/>
</dbReference>
<comment type="caution">
    <text evidence="12">The sequence shown here is derived from an EMBL/GenBank/DDBJ whole genome shotgun (WGS) entry which is preliminary data.</text>
</comment>
<evidence type="ECO:0000256" key="2">
    <source>
        <dbReference type="ARBA" id="ARBA00007681"/>
    </source>
</evidence>
<evidence type="ECO:0000256" key="4">
    <source>
        <dbReference type="ARBA" id="ARBA00022781"/>
    </source>
</evidence>
<keyword evidence="9 11" id="KW-0139">CF(1)</keyword>
<evidence type="ECO:0000256" key="8">
    <source>
        <dbReference type="ARBA" id="ARBA00023136"/>
    </source>
</evidence>
<evidence type="ECO:0000313" key="12">
    <source>
        <dbReference type="EMBL" id="CAH1987115.1"/>
    </source>
</evidence>
<dbReference type="GO" id="GO:0045259">
    <property type="term" value="C:proton-transporting ATP synthase complex"/>
    <property type="evidence" value="ECO:0007669"/>
    <property type="project" value="UniProtKB-KW"/>
</dbReference>
<dbReference type="InterPro" id="IPR023632">
    <property type="entry name" value="ATP_synth_F1_gsu_CS"/>
</dbReference>
<evidence type="ECO:0000256" key="11">
    <source>
        <dbReference type="RuleBase" id="RU004001"/>
    </source>
</evidence>